<feature type="compositionally biased region" description="Acidic residues" evidence="3">
    <location>
        <begin position="585"/>
        <end position="594"/>
    </location>
</feature>
<protein>
    <submittedName>
        <fullName evidence="4">Uncharacterized protein</fullName>
    </submittedName>
</protein>
<evidence type="ECO:0000256" key="1">
    <source>
        <dbReference type="ARBA" id="ARBA00022741"/>
    </source>
</evidence>
<keyword evidence="5" id="KW-1185">Reference proteome</keyword>
<feature type="compositionally biased region" description="Polar residues" evidence="3">
    <location>
        <begin position="485"/>
        <end position="498"/>
    </location>
</feature>
<accession>A0A7R9KML1</accession>
<feature type="region of interest" description="Disordered" evidence="3">
    <location>
        <begin position="416"/>
        <end position="602"/>
    </location>
</feature>
<dbReference type="EMBL" id="OC857040">
    <property type="protein sequence ID" value="CAD7624647.1"/>
    <property type="molecule type" value="Genomic_DNA"/>
</dbReference>
<feature type="non-terminal residue" evidence="4">
    <location>
        <position position="1"/>
    </location>
</feature>
<dbReference type="InterPro" id="IPR050173">
    <property type="entry name" value="ABC_transporter_C-like"/>
</dbReference>
<dbReference type="GO" id="GO:0042626">
    <property type="term" value="F:ATPase-coupled transmembrane transporter activity"/>
    <property type="evidence" value="ECO:0007669"/>
    <property type="project" value="TreeGrafter"/>
</dbReference>
<dbReference type="PANTHER" id="PTHR24223">
    <property type="entry name" value="ATP-BINDING CASSETTE SUB-FAMILY C"/>
    <property type="match status" value="1"/>
</dbReference>
<reference evidence="4" key="1">
    <citation type="submission" date="2020-11" db="EMBL/GenBank/DDBJ databases">
        <authorList>
            <person name="Tran Van P."/>
        </authorList>
    </citation>
    <scope>NUCLEOTIDE SEQUENCE</scope>
</reference>
<dbReference type="EMBL" id="CAJPIZ010002465">
    <property type="protein sequence ID" value="CAG2105077.1"/>
    <property type="molecule type" value="Genomic_DNA"/>
</dbReference>
<keyword evidence="1" id="KW-0547">Nucleotide-binding</keyword>
<evidence type="ECO:0000256" key="3">
    <source>
        <dbReference type="SAM" id="MobiDB-lite"/>
    </source>
</evidence>
<evidence type="ECO:0000256" key="2">
    <source>
        <dbReference type="ARBA" id="ARBA00022840"/>
    </source>
</evidence>
<organism evidence="4">
    <name type="scientific">Medioppia subpectinata</name>
    <dbReference type="NCBI Taxonomy" id="1979941"/>
    <lineage>
        <taxon>Eukaryota</taxon>
        <taxon>Metazoa</taxon>
        <taxon>Ecdysozoa</taxon>
        <taxon>Arthropoda</taxon>
        <taxon>Chelicerata</taxon>
        <taxon>Arachnida</taxon>
        <taxon>Acari</taxon>
        <taxon>Acariformes</taxon>
        <taxon>Sarcoptiformes</taxon>
        <taxon>Oribatida</taxon>
        <taxon>Brachypylina</taxon>
        <taxon>Oppioidea</taxon>
        <taxon>Oppiidae</taxon>
        <taxon>Medioppia</taxon>
    </lineage>
</organism>
<feature type="compositionally biased region" description="Low complexity" evidence="3">
    <location>
        <begin position="445"/>
        <end position="484"/>
    </location>
</feature>
<dbReference type="OrthoDB" id="6500128at2759"/>
<feature type="region of interest" description="Disordered" evidence="3">
    <location>
        <begin position="80"/>
        <end position="99"/>
    </location>
</feature>
<feature type="compositionally biased region" description="Low complexity" evidence="3">
    <location>
        <begin position="416"/>
        <end position="438"/>
    </location>
</feature>
<dbReference type="Gene3D" id="3.40.50.300">
    <property type="entry name" value="P-loop containing nucleotide triphosphate hydrolases"/>
    <property type="match status" value="1"/>
</dbReference>
<dbReference type="InterPro" id="IPR027417">
    <property type="entry name" value="P-loop_NTPase"/>
</dbReference>
<dbReference type="SUPFAM" id="SSF52540">
    <property type="entry name" value="P-loop containing nucleoside triphosphate hydrolases"/>
    <property type="match status" value="1"/>
</dbReference>
<gene>
    <name evidence="4" type="ORF">OSB1V03_LOCUS5088</name>
</gene>
<dbReference type="PANTHER" id="PTHR24223:SF357">
    <property type="entry name" value="ATP-BINDING CASSETTE SUB-FAMILY C MEMBER 4"/>
    <property type="match status" value="1"/>
</dbReference>
<dbReference type="GO" id="GO:0005886">
    <property type="term" value="C:plasma membrane"/>
    <property type="evidence" value="ECO:0007669"/>
    <property type="project" value="TreeGrafter"/>
</dbReference>
<evidence type="ECO:0000313" key="5">
    <source>
        <dbReference type="Proteomes" id="UP000759131"/>
    </source>
</evidence>
<dbReference type="AlphaFoldDB" id="A0A7R9KML1"/>
<evidence type="ECO:0000313" key="4">
    <source>
        <dbReference type="EMBL" id="CAD7624647.1"/>
    </source>
</evidence>
<proteinExistence type="predicted"/>
<dbReference type="GO" id="GO:0005524">
    <property type="term" value="F:ATP binding"/>
    <property type="evidence" value="ECO:0007669"/>
    <property type="project" value="UniProtKB-KW"/>
</dbReference>
<feature type="compositionally biased region" description="Basic residues" evidence="3">
    <location>
        <begin position="558"/>
        <end position="568"/>
    </location>
</feature>
<name>A0A7R9KML1_9ACAR</name>
<dbReference type="Proteomes" id="UP000759131">
    <property type="component" value="Unassembled WGS sequence"/>
</dbReference>
<sequence>MLFTGSLRKNLDPFDEHPDDELWSALSEVQLRDVVQSMPGQLDGVVREGGSNLSVGQRQLLILINGLLYYAQSLPEYSADPGADASRPIPGPKGQTPDVMSRKNVFNSMIDSLINSIIPINSDSTAPIGNRPPDPMSLPIDGFWGQQMANGADAPTRGQAALVAVTGPQSPAPPVVEQEVPSDGFYDPYADDEEDRDGMAANKQTVTPPIETETTHLKRKNRTIDVDSTGGTGGPEWVTNTVSDDHTLSPSTDIVVKADTTAAVEVMVTDGTTNEISSSSGSSIGPTLPHETVTTATGALSTATVLANTNHGISEQHDSNSNKTELAGGNANMKQFAGMVTMPVIKVPVIFNISIANATNVTPTPGAGGPSNGTVIINSNGQGMNVSAGDQVVIEIFNPEKWEMITIHKITTMASAPGVTTPTTNTTTGNSTSPTAAPDTSIANTSPTVVEGSSTTSTTLSQSSSSSPTVAASVSPSTSDSTVSIGAQTDSASKSTQDIYVRDVEKLNQYGPRRPPRKHRPSLSREYETIQTTPGRRRRPKTLPPDFWDTTPATVTVRSRRTYQRRRGDHQVVAQTDSLNRQADDGDNDDNDNETEPKARPMTDIQFQINRFGQRTGNGGRGRDPDQFKPVVVADLPTFDLVGDDIGYKPSRAPAPAPVTGKKYPNNANNIDIEALLGKINHMLNVTTEAPVGDTNSMMEESSGFNPIVLTMPNLGVVPDSAFTDPKPTHGPLLVPHVSHGRPSGGLMIIGPQMSTASTVGRLSVTVGSTATAAPTERSTGQPSAP</sequence>
<keyword evidence="2" id="KW-0067">ATP-binding</keyword>